<dbReference type="AlphaFoldDB" id="A0A1V5SDL8"/>
<reference evidence="1" key="1">
    <citation type="submission" date="2017-02" db="EMBL/GenBank/DDBJ databases">
        <title>Delving into the versatile metabolic prowess of the omnipresent phylum Bacteroidetes.</title>
        <authorList>
            <person name="Nobu M.K."/>
            <person name="Mei R."/>
            <person name="Narihiro T."/>
            <person name="Kuroda K."/>
            <person name="Liu W.-T."/>
        </authorList>
    </citation>
    <scope>NUCLEOTIDE SEQUENCE</scope>
    <source>
        <strain evidence="1">ADurb.Bin280</strain>
    </source>
</reference>
<organism evidence="1">
    <name type="scientific">candidate division WS2 bacterium ADurb.Bin280</name>
    <dbReference type="NCBI Taxonomy" id="1852829"/>
    <lineage>
        <taxon>Bacteria</taxon>
        <taxon>candidate division WS2</taxon>
    </lineage>
</organism>
<evidence type="ECO:0000313" key="1">
    <source>
        <dbReference type="EMBL" id="OQA52598.1"/>
    </source>
</evidence>
<protein>
    <submittedName>
        <fullName evidence="1">Uncharacterized protein</fullName>
    </submittedName>
</protein>
<accession>A0A1V5SDL8</accession>
<comment type="caution">
    <text evidence="1">The sequence shown here is derived from an EMBL/GenBank/DDBJ whole genome shotgun (WGS) entry which is preliminary data.</text>
</comment>
<sequence length="86" mass="9853">MLQIDTRGENHAMRSAAKIKARCSLIVGNDEIVRIVAESSSPTAAHEMVSKRFVDDETRKAARWLAVLRRDYPSDYDELMKSRECR</sequence>
<gene>
    <name evidence="1" type="ORF">BWY43_00469</name>
</gene>
<dbReference type="Proteomes" id="UP000485367">
    <property type="component" value="Unassembled WGS sequence"/>
</dbReference>
<name>A0A1V5SDL8_9BACT</name>
<proteinExistence type="predicted"/>
<dbReference type="EMBL" id="MWBO01000028">
    <property type="protein sequence ID" value="OQA52598.1"/>
    <property type="molecule type" value="Genomic_DNA"/>
</dbReference>